<keyword evidence="13" id="KW-1185">Reference proteome</keyword>
<evidence type="ECO:0000256" key="10">
    <source>
        <dbReference type="SAM" id="MobiDB-lite"/>
    </source>
</evidence>
<keyword evidence="4" id="KW-0847">Vitamin C</keyword>
<dbReference type="GO" id="GO:0005737">
    <property type="term" value="C:cytoplasm"/>
    <property type="evidence" value="ECO:0007669"/>
    <property type="project" value="TreeGrafter"/>
</dbReference>
<dbReference type="GO" id="GO:0031418">
    <property type="term" value="F:L-ascorbic acid binding"/>
    <property type="evidence" value="ECO:0007669"/>
    <property type="project" value="UniProtKB-KW"/>
</dbReference>
<keyword evidence="7" id="KW-0408">Iron</keyword>
<feature type="compositionally biased region" description="Acidic residues" evidence="10">
    <location>
        <begin position="429"/>
        <end position="451"/>
    </location>
</feature>
<sequence>MNIINLRLFHEFSIQPSLVTGRLKGVLGTRVVRARVNVYCLVLGNDNKMTSRRADENGSGPTKSGKRKRKTEPSGFVPTEVNPAYREESFKEAFGGAFRKQESCEHENEATLLRDPFSCCVLPNFVKDEAFLQGLKDELLDLPFEEKSNDLYKFQQSGALQNFSSPHIIGLRKFLYEDFLAWLRNVTCIPLDDTVDMTCSKYNYTDSLLCHDDELGGRRIAFILYLVPQWEEEDGGALDLFTIDAHGQPSHVVKSLLPKWNNFVFFEVTPRSFHQVAEVLSQDKCRLSVSGWFHGPRVDRPTPYVEPRIPLQSYCTIEEDEIFDWINPLYLDVLNQSEIQDRFTDDSEIQLENFLQKEKYELVSKALESSDVRWQKIGPANKRSYETADMSTLPQVLQDCLAVLQSEHMFLTLSNFTGLKLHENAPNNDSDDEDDGDDDDCGEEAGEEINDETSGGDANSADGTTGEDGVVIVNSPRASNPRCRAQVRRWRHGCYTLLHDTDTEGSEFALDAVIHFNCPEDLQTDHGGYISYIAKAEDEELLSVSPENNGLSLVYRDKETLRFVKHINHRFTECHSEGDREPVIYDIQLVYYE</sequence>
<feature type="domain" description="Fe2OG dioxygenase" evidence="11">
    <location>
        <begin position="193"/>
        <end position="295"/>
    </location>
</feature>
<comment type="cofactor">
    <cofactor evidence="1">
        <name>L-ascorbate</name>
        <dbReference type="ChEBI" id="CHEBI:38290"/>
    </cofactor>
</comment>
<evidence type="ECO:0000256" key="3">
    <source>
        <dbReference type="ARBA" id="ARBA00022723"/>
    </source>
</evidence>
<evidence type="ECO:0000256" key="7">
    <source>
        <dbReference type="ARBA" id="ARBA00023004"/>
    </source>
</evidence>
<evidence type="ECO:0000256" key="8">
    <source>
        <dbReference type="ARBA" id="ARBA00029938"/>
    </source>
</evidence>
<dbReference type="GO" id="GO:0031543">
    <property type="term" value="F:peptidyl-proline dioxygenase activity"/>
    <property type="evidence" value="ECO:0007669"/>
    <property type="project" value="TreeGrafter"/>
</dbReference>
<evidence type="ECO:0000256" key="1">
    <source>
        <dbReference type="ARBA" id="ARBA00001961"/>
    </source>
</evidence>
<comment type="similarity">
    <text evidence="2">Belongs to the TPA1 family.</text>
</comment>
<dbReference type="CTD" id="55239"/>
<protein>
    <recommendedName>
        <fullName evidence="8">uS12 prolyl 3-hydroxylase</fullName>
    </recommendedName>
</protein>
<dbReference type="OMA" id="HDHEILY"/>
<dbReference type="InterPro" id="IPR039558">
    <property type="entry name" value="TPA1/OFD1_N"/>
</dbReference>
<evidence type="ECO:0000313" key="13">
    <source>
        <dbReference type="Proteomes" id="UP000887568"/>
    </source>
</evidence>
<dbReference type="GO" id="GO:0005506">
    <property type="term" value="F:iron ion binding"/>
    <property type="evidence" value="ECO:0007669"/>
    <property type="project" value="InterPro"/>
</dbReference>
<organism evidence="12 13">
    <name type="scientific">Patiria miniata</name>
    <name type="common">Bat star</name>
    <name type="synonym">Asterina miniata</name>
    <dbReference type="NCBI Taxonomy" id="46514"/>
    <lineage>
        <taxon>Eukaryota</taxon>
        <taxon>Metazoa</taxon>
        <taxon>Echinodermata</taxon>
        <taxon>Eleutherozoa</taxon>
        <taxon>Asterozoa</taxon>
        <taxon>Asteroidea</taxon>
        <taxon>Valvatacea</taxon>
        <taxon>Valvatida</taxon>
        <taxon>Asterinidae</taxon>
        <taxon>Patiria</taxon>
    </lineage>
</organism>
<accession>A0A914AXH3</accession>
<dbReference type="Proteomes" id="UP000887568">
    <property type="component" value="Unplaced"/>
</dbReference>
<dbReference type="PANTHER" id="PTHR12117:SF0">
    <property type="entry name" value="PROLYL 3-HYDROXYLASE OGFOD1"/>
    <property type="match status" value="1"/>
</dbReference>
<dbReference type="GO" id="GO:0006449">
    <property type="term" value="P:regulation of translational termination"/>
    <property type="evidence" value="ECO:0007669"/>
    <property type="project" value="TreeGrafter"/>
</dbReference>
<evidence type="ECO:0000313" key="12">
    <source>
        <dbReference type="EnsemblMetazoa" id="XP_038068224.1"/>
    </source>
</evidence>
<comment type="catalytic activity">
    <reaction evidence="9">
        <text>[ribosomal protein uS12]-L-proline + 2-oxoglutarate + O2 = [ribosomal protein uS12]-(3S)-3-hydroxy-L-proline + succinate + CO2</text>
        <dbReference type="Rhea" id="RHEA:54156"/>
        <dbReference type="Rhea" id="RHEA-COMP:13816"/>
        <dbReference type="Rhea" id="RHEA-COMP:13818"/>
        <dbReference type="ChEBI" id="CHEBI:15379"/>
        <dbReference type="ChEBI" id="CHEBI:16526"/>
        <dbReference type="ChEBI" id="CHEBI:16810"/>
        <dbReference type="ChEBI" id="CHEBI:30031"/>
        <dbReference type="ChEBI" id="CHEBI:50342"/>
        <dbReference type="ChEBI" id="CHEBI:85428"/>
    </reaction>
</comment>
<name>A0A914AXH3_PATMI</name>
<dbReference type="RefSeq" id="XP_038068224.1">
    <property type="nucleotide sequence ID" value="XM_038212296.1"/>
</dbReference>
<dbReference type="Pfam" id="PF10637">
    <property type="entry name" value="Ofd1_CTDD"/>
    <property type="match status" value="1"/>
</dbReference>
<evidence type="ECO:0000256" key="2">
    <source>
        <dbReference type="ARBA" id="ARBA00007443"/>
    </source>
</evidence>
<dbReference type="InterPro" id="IPR051842">
    <property type="entry name" value="uS12_prolyl_hydroxylase"/>
</dbReference>
<keyword evidence="6" id="KW-0560">Oxidoreductase</keyword>
<dbReference type="AlphaFoldDB" id="A0A914AXH3"/>
<dbReference type="FunFam" id="2.60.120.620:FF:000034">
    <property type="entry name" value="2-oxoglutarate and iron-dependent oxygenase domain-containing 1"/>
    <property type="match status" value="1"/>
</dbReference>
<feature type="compositionally biased region" description="Polar residues" evidence="10">
    <location>
        <begin position="452"/>
        <end position="463"/>
    </location>
</feature>
<dbReference type="GeneID" id="119737738"/>
<dbReference type="InterPro" id="IPR019601">
    <property type="entry name" value="Oxoglutarate/Fe-dep_Oase_C"/>
</dbReference>
<evidence type="ECO:0000256" key="6">
    <source>
        <dbReference type="ARBA" id="ARBA00023002"/>
    </source>
</evidence>
<dbReference type="OrthoDB" id="430522at2759"/>
<dbReference type="Gene3D" id="2.60.120.620">
    <property type="entry name" value="q2cbj1_9rhob like domain"/>
    <property type="match status" value="2"/>
</dbReference>
<reference evidence="12" key="1">
    <citation type="submission" date="2022-11" db="UniProtKB">
        <authorList>
            <consortium name="EnsemblMetazoa"/>
        </authorList>
    </citation>
    <scope>IDENTIFICATION</scope>
</reference>
<evidence type="ECO:0000256" key="5">
    <source>
        <dbReference type="ARBA" id="ARBA00022964"/>
    </source>
</evidence>
<dbReference type="PANTHER" id="PTHR12117">
    <property type="entry name" value="HISTONE ACETYLTRANSFERASE COMPLEX"/>
    <property type="match status" value="1"/>
</dbReference>
<dbReference type="InterPro" id="IPR005123">
    <property type="entry name" value="Oxoglu/Fe-dep_dioxygenase_dom"/>
</dbReference>
<keyword evidence="5" id="KW-0223">Dioxygenase</keyword>
<dbReference type="PROSITE" id="PS51471">
    <property type="entry name" value="FE2OG_OXY"/>
    <property type="match status" value="1"/>
</dbReference>
<dbReference type="InterPro" id="IPR006620">
    <property type="entry name" value="Pro_4_hyd_alph"/>
</dbReference>
<evidence type="ECO:0000259" key="11">
    <source>
        <dbReference type="PROSITE" id="PS51471"/>
    </source>
</evidence>
<dbReference type="SMART" id="SM00702">
    <property type="entry name" value="P4Hc"/>
    <property type="match status" value="1"/>
</dbReference>
<proteinExistence type="inferred from homology"/>
<evidence type="ECO:0000256" key="4">
    <source>
        <dbReference type="ARBA" id="ARBA00022896"/>
    </source>
</evidence>
<feature type="region of interest" description="Disordered" evidence="10">
    <location>
        <begin position="50"/>
        <end position="80"/>
    </location>
</feature>
<feature type="region of interest" description="Disordered" evidence="10">
    <location>
        <begin position="421"/>
        <end position="477"/>
    </location>
</feature>
<evidence type="ECO:0000256" key="9">
    <source>
        <dbReference type="ARBA" id="ARBA00047444"/>
    </source>
</evidence>
<dbReference type="EnsemblMetazoa" id="XM_038212296.1">
    <property type="protein sequence ID" value="XP_038068224.1"/>
    <property type="gene ID" value="LOC119737738"/>
</dbReference>
<keyword evidence="3" id="KW-0479">Metal-binding</keyword>
<dbReference type="Pfam" id="PF13661">
    <property type="entry name" value="2OG-FeII_Oxy_4"/>
    <property type="match status" value="1"/>
</dbReference>